<dbReference type="KEGG" id="cnan:A2G96_04095"/>
<keyword evidence="11" id="KW-0012">Acyltransferase</keyword>
<evidence type="ECO:0000313" key="12">
    <source>
        <dbReference type="Proteomes" id="UP000075238"/>
    </source>
</evidence>
<dbReference type="RefSeq" id="WP_062797007.1">
    <property type="nucleotide sequence ID" value="NZ_CP014844.1"/>
</dbReference>
<dbReference type="PANTHER" id="PTHR30309">
    <property type="entry name" value="INNER MEMBRANE PROTEIN YGIH"/>
    <property type="match status" value="1"/>
</dbReference>
<feature type="transmembrane region" description="Helical" evidence="10">
    <location>
        <begin position="113"/>
        <end position="139"/>
    </location>
</feature>
<sequence>MANLLFALAAYLIGSVSFAVVVSKLMGLPDPHSYGSGNPGATNVLRTGNKKAAVLTLIGDALKGWLAVWLAARFGPAYGLTDTGLAMVALAVFLGHLFPVFHRFAGGKGVATAAGILLAINPILGLGTLATWLIIAFFFRYSSLAALVAAIFAPFFHVLMNGVDMMAGAIFVISVLLIARHRQNIAKLLAGKESRIGEKKKV</sequence>
<keyword evidence="12" id="KW-1185">Reference proteome</keyword>
<evidence type="ECO:0000256" key="7">
    <source>
        <dbReference type="ARBA" id="ARBA00023136"/>
    </source>
</evidence>
<dbReference type="EMBL" id="CP014844">
    <property type="protein sequence ID" value="AMR76989.1"/>
    <property type="molecule type" value="Genomic_DNA"/>
</dbReference>
<comment type="catalytic activity">
    <reaction evidence="10">
        <text>an acyl phosphate + sn-glycerol 3-phosphate = a 1-acyl-sn-glycero-3-phosphate + phosphate</text>
        <dbReference type="Rhea" id="RHEA:34075"/>
        <dbReference type="ChEBI" id="CHEBI:43474"/>
        <dbReference type="ChEBI" id="CHEBI:57597"/>
        <dbReference type="ChEBI" id="CHEBI:57970"/>
        <dbReference type="ChEBI" id="CHEBI:59918"/>
        <dbReference type="EC" id="2.3.1.275"/>
    </reaction>
</comment>
<dbReference type="OrthoDB" id="9777124at2"/>
<comment type="subunit">
    <text evidence="10">Probably interacts with PlsX.</text>
</comment>
<dbReference type="PANTHER" id="PTHR30309:SF0">
    <property type="entry name" value="GLYCEROL-3-PHOSPHATE ACYLTRANSFERASE-RELATED"/>
    <property type="match status" value="1"/>
</dbReference>
<evidence type="ECO:0000256" key="9">
    <source>
        <dbReference type="ARBA" id="ARBA00023264"/>
    </source>
</evidence>
<comment type="function">
    <text evidence="10">Catalyzes the transfer of an acyl group from acyl-phosphate (acyl-PO(4)) to glycerol-3-phosphate (G3P) to form lysophosphatidic acid (LPA). This enzyme utilizes acyl-phosphate as fatty acyl donor, but not acyl-CoA or acyl-ACP.</text>
</comment>
<dbReference type="Pfam" id="PF02660">
    <property type="entry name" value="G3P_acyltransf"/>
    <property type="match status" value="1"/>
</dbReference>
<keyword evidence="6 10" id="KW-0443">Lipid metabolism</keyword>
<dbReference type="GO" id="GO:0043772">
    <property type="term" value="F:acyl-phosphate glycerol-3-phosphate acyltransferase activity"/>
    <property type="evidence" value="ECO:0007669"/>
    <property type="project" value="UniProtKB-UniRule"/>
</dbReference>
<comment type="caution">
    <text evidence="10">Lacks conserved residue(s) required for the propagation of feature annotation.</text>
</comment>
<organism evidence="11 12">
    <name type="scientific">Cupriavidus nantongensis</name>
    <dbReference type="NCBI Taxonomy" id="1796606"/>
    <lineage>
        <taxon>Bacteria</taxon>
        <taxon>Pseudomonadati</taxon>
        <taxon>Pseudomonadota</taxon>
        <taxon>Betaproteobacteria</taxon>
        <taxon>Burkholderiales</taxon>
        <taxon>Burkholderiaceae</taxon>
        <taxon>Cupriavidus</taxon>
    </lineage>
</organism>
<keyword evidence="1 10" id="KW-1003">Cell membrane</keyword>
<protein>
    <recommendedName>
        <fullName evidence="10">Glycerol-3-phosphate acyltransferase</fullName>
    </recommendedName>
    <alternativeName>
        <fullName evidence="10">Acyl-PO4 G3P acyltransferase</fullName>
    </alternativeName>
    <alternativeName>
        <fullName evidence="10">Acyl-phosphate--glycerol-3-phosphate acyltransferase</fullName>
    </alternativeName>
    <alternativeName>
        <fullName evidence="10">G3P acyltransferase</fullName>
        <shortName evidence="10">GPAT</shortName>
        <ecNumber evidence="10">2.3.1.275</ecNumber>
    </alternativeName>
    <alternativeName>
        <fullName evidence="10">Lysophosphatidic acid synthase</fullName>
        <shortName evidence="10">LPA synthase</shortName>
    </alternativeName>
</protein>
<keyword evidence="7 10" id="KW-0472">Membrane</keyword>
<evidence type="ECO:0000256" key="1">
    <source>
        <dbReference type="ARBA" id="ARBA00022475"/>
    </source>
</evidence>
<dbReference type="UniPathway" id="UPA00085"/>
<gene>
    <name evidence="10" type="primary">plsY</name>
    <name evidence="11" type="ORF">A2G96_04095</name>
</gene>
<evidence type="ECO:0000256" key="4">
    <source>
        <dbReference type="ARBA" id="ARBA00022692"/>
    </source>
</evidence>
<keyword evidence="9 10" id="KW-1208">Phospholipid metabolism</keyword>
<comment type="pathway">
    <text evidence="10">Lipid metabolism; phospholipid metabolism.</text>
</comment>
<evidence type="ECO:0000256" key="3">
    <source>
        <dbReference type="ARBA" id="ARBA00022679"/>
    </source>
</evidence>
<keyword evidence="8 10" id="KW-0594">Phospholipid biosynthesis</keyword>
<evidence type="ECO:0000256" key="2">
    <source>
        <dbReference type="ARBA" id="ARBA00022516"/>
    </source>
</evidence>
<evidence type="ECO:0000256" key="6">
    <source>
        <dbReference type="ARBA" id="ARBA00023098"/>
    </source>
</evidence>
<dbReference type="STRING" id="1796606.A2G96_04095"/>
<evidence type="ECO:0000313" key="11">
    <source>
        <dbReference type="EMBL" id="AMR76989.1"/>
    </source>
</evidence>
<dbReference type="EC" id="2.3.1.275" evidence="10"/>
<dbReference type="Proteomes" id="UP000075238">
    <property type="component" value="Chromosome 1"/>
</dbReference>
<keyword evidence="3 10" id="KW-0808">Transferase</keyword>
<feature type="transmembrane region" description="Helical" evidence="10">
    <location>
        <begin position="83"/>
        <end position="101"/>
    </location>
</feature>
<evidence type="ECO:0000256" key="10">
    <source>
        <dbReference type="HAMAP-Rule" id="MF_01043"/>
    </source>
</evidence>
<name>A0A142JFX7_9BURK</name>
<accession>A0A142JFX7</accession>
<dbReference type="InterPro" id="IPR003811">
    <property type="entry name" value="G3P_acylTferase_PlsY"/>
</dbReference>
<evidence type="ECO:0000256" key="8">
    <source>
        <dbReference type="ARBA" id="ARBA00023209"/>
    </source>
</evidence>
<dbReference type="NCBIfam" id="TIGR00023">
    <property type="entry name" value="glycerol-3-phosphate 1-O-acyltransferase PlsY"/>
    <property type="match status" value="1"/>
</dbReference>
<dbReference type="HAMAP" id="MF_01043">
    <property type="entry name" value="PlsY"/>
    <property type="match status" value="1"/>
</dbReference>
<dbReference type="AlphaFoldDB" id="A0A142JFX7"/>
<keyword evidence="2 10" id="KW-0444">Lipid biosynthesis</keyword>
<feature type="transmembrane region" description="Helical" evidence="10">
    <location>
        <begin position="145"/>
        <end position="178"/>
    </location>
</feature>
<reference evidence="11 12" key="1">
    <citation type="submission" date="2016-03" db="EMBL/GenBank/DDBJ databases">
        <title>Complete genome sequence of a novel chlorpyrifos degrading bacterium, Cupriavidus nantongensis sp. X1.</title>
        <authorList>
            <person name="Fang L."/>
        </authorList>
    </citation>
    <scope>NUCLEOTIDE SEQUENCE [LARGE SCALE GENOMIC DNA]</scope>
    <source>
        <strain evidence="11 12">X1</strain>
    </source>
</reference>
<evidence type="ECO:0000256" key="5">
    <source>
        <dbReference type="ARBA" id="ARBA00022989"/>
    </source>
</evidence>
<keyword evidence="5 10" id="KW-1133">Transmembrane helix</keyword>
<keyword evidence="4 10" id="KW-0812">Transmembrane</keyword>
<dbReference type="GO" id="GO:0008654">
    <property type="term" value="P:phospholipid biosynthetic process"/>
    <property type="evidence" value="ECO:0007669"/>
    <property type="project" value="UniProtKB-UniRule"/>
</dbReference>
<dbReference type="SMART" id="SM01207">
    <property type="entry name" value="G3P_acyltransf"/>
    <property type="match status" value="1"/>
</dbReference>
<proteinExistence type="inferred from homology"/>
<comment type="similarity">
    <text evidence="10">Belongs to the PlsY family.</text>
</comment>
<comment type="subcellular location">
    <subcellularLocation>
        <location evidence="10">Cell membrane</location>
        <topology evidence="10">Multi-pass membrane protein</topology>
    </subcellularLocation>
</comment>
<dbReference type="GO" id="GO:0005886">
    <property type="term" value="C:plasma membrane"/>
    <property type="evidence" value="ECO:0007669"/>
    <property type="project" value="UniProtKB-SubCell"/>
</dbReference>